<proteinExistence type="predicted"/>
<evidence type="ECO:0008006" key="4">
    <source>
        <dbReference type="Google" id="ProtNLM"/>
    </source>
</evidence>
<dbReference type="EMBL" id="FNCS01000001">
    <property type="protein sequence ID" value="SDG26210.1"/>
    <property type="molecule type" value="Genomic_DNA"/>
</dbReference>
<evidence type="ECO:0000313" key="2">
    <source>
        <dbReference type="EMBL" id="SDG26210.1"/>
    </source>
</evidence>
<dbReference type="Proteomes" id="UP000199495">
    <property type="component" value="Unassembled WGS sequence"/>
</dbReference>
<dbReference type="OrthoDB" id="7770213at2"/>
<keyword evidence="1" id="KW-0732">Signal</keyword>
<keyword evidence="3" id="KW-1185">Reference proteome</keyword>
<evidence type="ECO:0000256" key="1">
    <source>
        <dbReference type="SAM" id="SignalP"/>
    </source>
</evidence>
<accession>A0A1G7SV86</accession>
<sequence length="216" mass="23027">MGKLGIEANPNGTHIGRSMGLALATLLALATPAAARTMTSDDALDALPDPEGYQLVISNDGLQPDAVQNLSAMLVDTIGEDHFFGAIYAFLPENSQQLSIHLRTGLHTLDAAERSALSDCEAERSPEDSECRLLGQVLPDEDIEGAPELSHEAMYAFVQSAPQMDGPIVVARSQNTTAWSMWSGEDTRQSALDECNEAVEAGGFEPDCDIIIDDAP</sequence>
<dbReference type="AlphaFoldDB" id="A0A1G7SV86"/>
<dbReference type="RefSeq" id="WP_090591554.1">
    <property type="nucleotide sequence ID" value="NZ_FNCS01000001.1"/>
</dbReference>
<feature type="chain" id="PRO_5011655124" description="DUF4189 domain-containing protein" evidence="1">
    <location>
        <begin position="36"/>
        <end position="216"/>
    </location>
</feature>
<organism evidence="2 3">
    <name type="scientific">Pelagibacterium luteolum</name>
    <dbReference type="NCBI Taxonomy" id="440168"/>
    <lineage>
        <taxon>Bacteria</taxon>
        <taxon>Pseudomonadati</taxon>
        <taxon>Pseudomonadota</taxon>
        <taxon>Alphaproteobacteria</taxon>
        <taxon>Hyphomicrobiales</taxon>
        <taxon>Devosiaceae</taxon>
        <taxon>Pelagibacterium</taxon>
    </lineage>
</organism>
<feature type="signal peptide" evidence="1">
    <location>
        <begin position="1"/>
        <end position="35"/>
    </location>
</feature>
<protein>
    <recommendedName>
        <fullName evidence="4">DUF4189 domain-containing protein</fullName>
    </recommendedName>
</protein>
<evidence type="ECO:0000313" key="3">
    <source>
        <dbReference type="Proteomes" id="UP000199495"/>
    </source>
</evidence>
<dbReference type="STRING" id="440168.SAMN04487974_101710"/>
<name>A0A1G7SV86_9HYPH</name>
<gene>
    <name evidence="2" type="ORF">SAMN04487974_101710</name>
</gene>
<reference evidence="2 3" key="1">
    <citation type="submission" date="2016-10" db="EMBL/GenBank/DDBJ databases">
        <authorList>
            <person name="de Groot N.N."/>
        </authorList>
    </citation>
    <scope>NUCLEOTIDE SEQUENCE [LARGE SCALE GENOMIC DNA]</scope>
    <source>
        <strain evidence="2 3">CGMCC 1.10267</strain>
    </source>
</reference>